<evidence type="ECO:0000313" key="1">
    <source>
        <dbReference type="EMBL" id="EEE04883.1"/>
    </source>
</evidence>
<evidence type="ECO:0000313" key="2">
    <source>
        <dbReference type="Proteomes" id="UP000004535"/>
    </source>
</evidence>
<comment type="caution">
    <text evidence="1">The sequence shown here is derived from an EMBL/GenBank/DDBJ whole genome shotgun (WGS) entry which is preliminary data.</text>
</comment>
<proteinExistence type="predicted"/>
<protein>
    <submittedName>
        <fullName evidence="1">Uncharacterized protein</fullName>
    </submittedName>
</protein>
<dbReference type="Proteomes" id="UP000004535">
    <property type="component" value="Unassembled WGS sequence"/>
</dbReference>
<dbReference type="EMBL" id="ACFC01000012">
    <property type="protein sequence ID" value="EEE04883.1"/>
    <property type="molecule type" value="Genomic_DNA"/>
</dbReference>
<dbReference type="AlphaFoldDB" id="B9BW66"/>
<organism evidence="1 2">
    <name type="scientific">Burkholderia multivorans CGD2</name>
    <dbReference type="NCBI Taxonomy" id="513052"/>
    <lineage>
        <taxon>Bacteria</taxon>
        <taxon>Pseudomonadati</taxon>
        <taxon>Pseudomonadota</taxon>
        <taxon>Betaproteobacteria</taxon>
        <taxon>Burkholderiales</taxon>
        <taxon>Burkholderiaceae</taxon>
        <taxon>Burkholderia</taxon>
        <taxon>Burkholderia cepacia complex</taxon>
    </lineage>
</organism>
<sequence>MNEFEMFQSFVISVLCNANERKFLRDFRFGGMTGQVG</sequence>
<name>B9BW66_9BURK</name>
<gene>
    <name evidence="1" type="ORF">BURMUCGD2_3395</name>
</gene>
<accession>B9BW66</accession>
<reference evidence="1 2" key="1">
    <citation type="journal article" date="2012" name="J. Bacteriol.">
        <title>Draft Genome Sequence Determination for Cystic Fibrosis and Chronic Granulomatous Disease Burkholderia multivorans Isolates.</title>
        <authorList>
            <person name="Varga J.J."/>
            <person name="Losada L."/>
            <person name="Zelazny A.M."/>
            <person name="Brinkac L."/>
            <person name="Harkins D."/>
            <person name="Radune D."/>
            <person name="Hostetler J."/>
            <person name="Sampaio E.P."/>
            <person name="Ronning C.M."/>
            <person name="Nierman W.C."/>
            <person name="Greenberg D.E."/>
            <person name="Holland S.M."/>
            <person name="Goldberg J.B."/>
        </authorList>
    </citation>
    <scope>NUCLEOTIDE SEQUENCE [LARGE SCALE GENOMIC DNA]</scope>
    <source>
        <strain evidence="1 2">CGD2</strain>
    </source>
</reference>